<feature type="active site" description="Proton acceptor" evidence="7">
    <location>
        <position position="327"/>
    </location>
</feature>
<dbReference type="STRING" id="394096.DB31_4516"/>
<comment type="caution">
    <text evidence="7">Lacks conserved residue(s) required for the propagation of feature annotation.</text>
</comment>
<keyword evidence="3" id="KW-0285">Flavoprotein</keyword>
<dbReference type="Proteomes" id="UP000028725">
    <property type="component" value="Unassembled WGS sequence"/>
</dbReference>
<dbReference type="PANTHER" id="PTHR47470:SF1">
    <property type="entry name" value="FAD-DEPENDENT OXIDOREDUCTASE 2 FAD BINDING DOMAIN-CONTAINING PROTEIN"/>
    <property type="match status" value="1"/>
</dbReference>
<evidence type="ECO:0000256" key="6">
    <source>
        <dbReference type="ARBA" id="ARBA00023098"/>
    </source>
</evidence>
<dbReference type="SUPFAM" id="SSF52151">
    <property type="entry name" value="FabD/lysophospholipase-like"/>
    <property type="match status" value="1"/>
</dbReference>
<dbReference type="InterPro" id="IPR052542">
    <property type="entry name" value="Cholesterol_Oxidase"/>
</dbReference>
<evidence type="ECO:0000256" key="3">
    <source>
        <dbReference type="ARBA" id="ARBA00022630"/>
    </source>
</evidence>
<dbReference type="EMBL" id="JMCB01000025">
    <property type="protein sequence ID" value="KFE61081.1"/>
    <property type="molecule type" value="Genomic_DNA"/>
</dbReference>
<keyword evidence="5" id="KW-0560">Oxidoreductase</keyword>
<dbReference type="Pfam" id="PF01734">
    <property type="entry name" value="Patatin"/>
    <property type="match status" value="1"/>
</dbReference>
<accession>A0A085W068</accession>
<gene>
    <name evidence="10" type="ORF">DB31_4516</name>
</gene>
<dbReference type="PROSITE" id="PS51635">
    <property type="entry name" value="PNPLA"/>
    <property type="match status" value="1"/>
</dbReference>
<protein>
    <submittedName>
        <fullName evidence="10">Cholesterol oxidase</fullName>
    </submittedName>
</protein>
<evidence type="ECO:0000256" key="2">
    <source>
        <dbReference type="ARBA" id="ARBA00010790"/>
    </source>
</evidence>
<keyword evidence="11" id="KW-1185">Reference proteome</keyword>
<evidence type="ECO:0000259" key="9">
    <source>
        <dbReference type="PROSITE" id="PS51635"/>
    </source>
</evidence>
<feature type="transmembrane region" description="Helical" evidence="8">
    <location>
        <begin position="49"/>
        <end position="69"/>
    </location>
</feature>
<evidence type="ECO:0000256" key="5">
    <source>
        <dbReference type="ARBA" id="ARBA00023002"/>
    </source>
</evidence>
<keyword evidence="4" id="KW-0274">FAD</keyword>
<comment type="similarity">
    <text evidence="2">Belongs to the GMC oxidoreductase family.</text>
</comment>
<keyword evidence="8" id="KW-0812">Transmembrane</keyword>
<feature type="transmembrane region" description="Helical" evidence="8">
    <location>
        <begin position="103"/>
        <end position="125"/>
    </location>
</feature>
<dbReference type="GO" id="GO:0016042">
    <property type="term" value="P:lipid catabolic process"/>
    <property type="evidence" value="ECO:0007669"/>
    <property type="project" value="UniProtKB-UniRule"/>
</dbReference>
<dbReference type="Gene3D" id="3.40.1090.10">
    <property type="entry name" value="Cytosolic phospholipase A2 catalytic domain"/>
    <property type="match status" value="1"/>
</dbReference>
<dbReference type="RefSeq" id="WP_083969183.1">
    <property type="nucleotide sequence ID" value="NZ_JMCB01000025.1"/>
</dbReference>
<feature type="active site" description="Nucleophile" evidence="7">
    <location>
        <position position="203"/>
    </location>
</feature>
<evidence type="ECO:0000313" key="11">
    <source>
        <dbReference type="Proteomes" id="UP000028725"/>
    </source>
</evidence>
<keyword evidence="8" id="KW-0472">Membrane</keyword>
<dbReference type="InterPro" id="IPR016035">
    <property type="entry name" value="Acyl_Trfase/lysoPLipase"/>
</dbReference>
<keyword evidence="7" id="KW-0442">Lipid degradation</keyword>
<evidence type="ECO:0000256" key="8">
    <source>
        <dbReference type="SAM" id="Phobius"/>
    </source>
</evidence>
<comment type="cofactor">
    <cofactor evidence="1">
        <name>FAD</name>
        <dbReference type="ChEBI" id="CHEBI:57692"/>
    </cofactor>
</comment>
<sequence length="672" mass="73837">MRNRGERWLRRILAAISIATVVSGAVQLLAPGFELGFLKAESTPTSRHFFGIVGMFMVLFGGLLLHALVRSKENRAAFVWTGLQKLGACAAVSLGVARGIFSPLALGVAGFDLLSGLLILGYLGLLRRNERAALSPTLKSAPVPIPVPEPHPVSSPIASPLAEDGRKRALILAGGGMRVAWQAGVLRALQDEGLRFTHGDGTSGGIINLAMLLSGLSPEEMCNRWRTLRVKDFVSFVSPEKYLKAWDLEALGDADGIREHVFPHLGINVDAIRANTAMEGTFNVCDFTRKTNEAIPHTRVDTDLLVAGISLPIFMPPVRKDGALYLDSVWIQDANLLEAVRRGANELWVLWCIGNTPTYRRGVFHQYVHMIELSANGALFEQLERIEELNARIRAGEVVHGHRQPIVVHLIKPERPLPLDPDFYAGHITAGTLIDLGYADACRYLETCSPQGFPLTLEITQMNAPAPDLTFRETMSGPLSLHETDPAAGAGKGRHTPFTFHATISVDDMEAFIRDPQHAARLVAHVSYPPFGENLPVKRGSFNLFKAGDTPNTRLMTYGMAFEHQGREYYLSGTKTIRDDKGPDLWRDTTRLYVRLHEGPDERGPVVGAGVLKLGLGDLLKLVSSMRSSRPGFEGTQAVMRFGRFFLGTLWEVYAPMAREPEAMEREPLSPP</sequence>
<dbReference type="PANTHER" id="PTHR47470">
    <property type="entry name" value="CHOLESTEROL OXIDASE"/>
    <property type="match status" value="1"/>
</dbReference>
<name>A0A085W068_9BACT</name>
<dbReference type="AlphaFoldDB" id="A0A085W068"/>
<evidence type="ECO:0000256" key="7">
    <source>
        <dbReference type="PROSITE-ProRule" id="PRU01161"/>
    </source>
</evidence>
<proteinExistence type="inferred from homology"/>
<organism evidence="10 11">
    <name type="scientific">Hyalangium minutum</name>
    <dbReference type="NCBI Taxonomy" id="394096"/>
    <lineage>
        <taxon>Bacteria</taxon>
        <taxon>Pseudomonadati</taxon>
        <taxon>Myxococcota</taxon>
        <taxon>Myxococcia</taxon>
        <taxon>Myxococcales</taxon>
        <taxon>Cystobacterineae</taxon>
        <taxon>Archangiaceae</taxon>
        <taxon>Hyalangium</taxon>
    </lineage>
</organism>
<reference evidence="10 11" key="1">
    <citation type="submission" date="2014-04" db="EMBL/GenBank/DDBJ databases">
        <title>Genome assembly of Hyalangium minutum DSM 14724.</title>
        <authorList>
            <person name="Sharma G."/>
            <person name="Subramanian S."/>
        </authorList>
    </citation>
    <scope>NUCLEOTIDE SEQUENCE [LARGE SCALE GENOMIC DNA]</scope>
    <source>
        <strain evidence="10 11">DSM 14724</strain>
    </source>
</reference>
<evidence type="ECO:0000256" key="1">
    <source>
        <dbReference type="ARBA" id="ARBA00001974"/>
    </source>
</evidence>
<evidence type="ECO:0000313" key="10">
    <source>
        <dbReference type="EMBL" id="KFE61081.1"/>
    </source>
</evidence>
<dbReference type="GO" id="GO:0016491">
    <property type="term" value="F:oxidoreductase activity"/>
    <property type="evidence" value="ECO:0007669"/>
    <property type="project" value="UniProtKB-KW"/>
</dbReference>
<keyword evidence="8" id="KW-1133">Transmembrane helix</keyword>
<dbReference type="InterPro" id="IPR002641">
    <property type="entry name" value="PNPLA_dom"/>
</dbReference>
<keyword evidence="7" id="KW-0378">Hydrolase</keyword>
<feature type="short sequence motif" description="GXSXG" evidence="7">
    <location>
        <begin position="201"/>
        <end position="205"/>
    </location>
</feature>
<comment type="caution">
    <text evidence="10">The sequence shown here is derived from an EMBL/GenBank/DDBJ whole genome shotgun (WGS) entry which is preliminary data.</text>
</comment>
<dbReference type="GO" id="GO:0016787">
    <property type="term" value="F:hydrolase activity"/>
    <property type="evidence" value="ECO:0007669"/>
    <property type="project" value="UniProtKB-UniRule"/>
</dbReference>
<dbReference type="OrthoDB" id="2339873at2"/>
<feature type="transmembrane region" description="Helical" evidence="8">
    <location>
        <begin position="12"/>
        <end position="29"/>
    </location>
</feature>
<evidence type="ECO:0000256" key="4">
    <source>
        <dbReference type="ARBA" id="ARBA00022827"/>
    </source>
</evidence>
<feature type="domain" description="PNPLA" evidence="9">
    <location>
        <begin position="170"/>
        <end position="341"/>
    </location>
</feature>
<keyword evidence="6 7" id="KW-0443">Lipid metabolism</keyword>